<keyword evidence="2" id="KW-1185">Reference proteome</keyword>
<protein>
    <submittedName>
        <fullName evidence="1">Uncharacterized protein</fullName>
    </submittedName>
</protein>
<reference evidence="1" key="1">
    <citation type="submission" date="2021-05" db="EMBL/GenBank/DDBJ databases">
        <authorList>
            <person name="Scholz U."/>
            <person name="Mascher M."/>
            <person name="Fiebig A."/>
        </authorList>
    </citation>
    <scope>NUCLEOTIDE SEQUENCE [LARGE SCALE GENOMIC DNA]</scope>
</reference>
<proteinExistence type="predicted"/>
<organism evidence="1 2">
    <name type="scientific">Avena sativa</name>
    <name type="common">Oat</name>
    <dbReference type="NCBI Taxonomy" id="4498"/>
    <lineage>
        <taxon>Eukaryota</taxon>
        <taxon>Viridiplantae</taxon>
        <taxon>Streptophyta</taxon>
        <taxon>Embryophyta</taxon>
        <taxon>Tracheophyta</taxon>
        <taxon>Spermatophyta</taxon>
        <taxon>Magnoliopsida</taxon>
        <taxon>Liliopsida</taxon>
        <taxon>Poales</taxon>
        <taxon>Poaceae</taxon>
        <taxon>BOP clade</taxon>
        <taxon>Pooideae</taxon>
        <taxon>Poodae</taxon>
        <taxon>Poeae</taxon>
        <taxon>Poeae Chloroplast Group 1 (Aveneae type)</taxon>
        <taxon>Aveninae</taxon>
        <taxon>Avena</taxon>
    </lineage>
</organism>
<sequence>MIFTPATKKRPPKVTAPSANKKKPPKAPRRKEFEAVETPAEDDVCAEEPDEAQLAAWAAEEDEEDEESPDALDGTQQAAARRRTRSVAQPTRDRNVASAGGDNGPEPEFSGDPFPADEARARWSKRYQIARPDDDDEEVTKARCHYQSAKVEGTVYALGDDVYVQAEENEDNYIGRITEFFEGADDRCKYFTCRWFFRLKDTVISGVNLVDDHKHDPKRVFISNDKNDNVLDCVISKVKIVYVDPNMDPEAKAQLVDETDLYYDMCYSVPYSTFCTISPDTNENSGVSSNTDLGTGTPVRTATVLDLYSGCGGMSTGMCLGAALSGLKLETKWAVDLNKFACKSLKYNHPRTEVRNEKAGDFLALLREWAALCNTYVHSNGSDAAIPVKDEVEVGQPLRKDKFVVGKLLEICYGGRWRKNGIYFKVQWEGRRRKKDTWEPIENLCDCPLKIKEFVQEGHKRHILPLPGDVDVICGGPPCQGVSGYNRHRNHDEPLKDKRNRQIITFMDIVSYLQPKYVLMENVVDILKFANGYLGKYALSRLVALNYQARLGLMVAGCYGLAQFRMRMFLWGALPDMVLPKYPLPTHDVVVRGGAPNAFSQNVVAYDETNKPALNKALLLRDAISDLPKVENNQPNDVIEYVAEPESDFQRYIRLGRKDMLDYSYGDDNCAEEGKLLDHQPLILNRDDHDRVLQIPVKKGANFRDLRGVMVGARNVVDFDPEVERVYLESGKPLVPDYAIKFMRGKSSKPFGRLWDDETVPTVVTRAEPHNQIILHPNQARVLTVRENARLQGFPDYYRMDGPIKEKYIQVGNAVAVPVARALGYSLGRAYQGQSDGRGPLLVLPESFTYVRQNEVVEH</sequence>
<dbReference type="Proteomes" id="UP001732700">
    <property type="component" value="Chromosome 7D"/>
</dbReference>
<evidence type="ECO:0000313" key="2">
    <source>
        <dbReference type="Proteomes" id="UP001732700"/>
    </source>
</evidence>
<dbReference type="EnsemblPlants" id="AVESA.00010b.r2.7DG1332720.1">
    <property type="protein sequence ID" value="AVESA.00010b.r2.7DG1332720.1.CDS"/>
    <property type="gene ID" value="AVESA.00010b.r2.7DG1332720"/>
</dbReference>
<reference evidence="1" key="2">
    <citation type="submission" date="2025-09" db="UniProtKB">
        <authorList>
            <consortium name="EnsemblPlants"/>
        </authorList>
    </citation>
    <scope>IDENTIFICATION</scope>
</reference>
<evidence type="ECO:0000313" key="1">
    <source>
        <dbReference type="EnsemblPlants" id="AVESA.00010b.r2.7DG1332720.1.CDS"/>
    </source>
</evidence>
<accession>A0ACD6ACE7</accession>
<name>A0ACD6ACE7_AVESA</name>